<keyword evidence="4 7" id="KW-0324">Glycolysis</keyword>
<dbReference type="PANTHER" id="PTHR11469">
    <property type="entry name" value="GLUCOSE-6-PHOSPHATE ISOMERASE"/>
    <property type="match status" value="1"/>
</dbReference>
<comment type="caution">
    <text evidence="9">The sequence shown here is derived from an EMBL/GenBank/DDBJ whole genome shotgun (WGS) entry which is preliminary data.</text>
</comment>
<dbReference type="GO" id="GO:0004347">
    <property type="term" value="F:glucose-6-phosphate isomerase activity"/>
    <property type="evidence" value="ECO:0007669"/>
    <property type="project" value="UniProtKB-EC"/>
</dbReference>
<comment type="similarity">
    <text evidence="2 7 8">Belongs to the GPI family.</text>
</comment>
<dbReference type="CDD" id="cd05015">
    <property type="entry name" value="SIS_PGI_1"/>
    <property type="match status" value="1"/>
</dbReference>
<dbReference type="Gene3D" id="1.10.1390.10">
    <property type="match status" value="1"/>
</dbReference>
<comment type="subcellular location">
    <subcellularLocation>
        <location evidence="7">Cytoplasm</location>
    </subcellularLocation>
</comment>
<evidence type="ECO:0000256" key="3">
    <source>
        <dbReference type="ARBA" id="ARBA00022432"/>
    </source>
</evidence>
<dbReference type="PANTHER" id="PTHR11469:SF1">
    <property type="entry name" value="GLUCOSE-6-PHOSPHATE ISOMERASE"/>
    <property type="match status" value="1"/>
</dbReference>
<keyword evidence="3 7" id="KW-0312">Gluconeogenesis</keyword>
<evidence type="ECO:0000256" key="8">
    <source>
        <dbReference type="RuleBase" id="RU000612"/>
    </source>
</evidence>
<comment type="function">
    <text evidence="7">Catalyzes the reversible isomerization of glucose-6-phosphate to fructose-6-phosphate.</text>
</comment>
<keyword evidence="10" id="KW-1185">Reference proteome</keyword>
<reference evidence="9 10" key="1">
    <citation type="submission" date="2024-09" db="EMBL/GenBank/DDBJ databases">
        <authorList>
            <person name="Sun Q."/>
            <person name="Mori K."/>
        </authorList>
    </citation>
    <scope>NUCLEOTIDE SEQUENCE [LARGE SCALE GENOMIC DNA]</scope>
    <source>
        <strain evidence="9 10">CCM 7650</strain>
    </source>
</reference>
<feature type="active site" description="Proton donor" evidence="7">
    <location>
        <position position="354"/>
    </location>
</feature>
<gene>
    <name evidence="7 9" type="primary">pgi</name>
    <name evidence="9" type="ORF">ACFFIP_02900</name>
</gene>
<dbReference type="CDD" id="cd05016">
    <property type="entry name" value="SIS_PGI_2"/>
    <property type="match status" value="1"/>
</dbReference>
<evidence type="ECO:0000256" key="5">
    <source>
        <dbReference type="ARBA" id="ARBA00023235"/>
    </source>
</evidence>
<dbReference type="RefSeq" id="WP_382386062.1">
    <property type="nucleotide sequence ID" value="NZ_JBHLWI010000006.1"/>
</dbReference>
<evidence type="ECO:0000256" key="6">
    <source>
        <dbReference type="ARBA" id="ARBA00029321"/>
    </source>
</evidence>
<dbReference type="EMBL" id="JBHLWI010000006">
    <property type="protein sequence ID" value="MFC0261614.1"/>
    <property type="molecule type" value="Genomic_DNA"/>
</dbReference>
<evidence type="ECO:0000256" key="1">
    <source>
        <dbReference type="ARBA" id="ARBA00004926"/>
    </source>
</evidence>
<dbReference type="PROSITE" id="PS00765">
    <property type="entry name" value="P_GLUCOSE_ISOMERASE_1"/>
    <property type="match status" value="1"/>
</dbReference>
<comment type="pathway">
    <text evidence="1 7 8">Carbohydrate degradation; glycolysis; D-glyceraldehyde 3-phosphate and glycerone phosphate from D-glucose: step 2/4.</text>
</comment>
<feature type="active site" evidence="7">
    <location>
        <position position="513"/>
    </location>
</feature>
<dbReference type="PROSITE" id="PS51463">
    <property type="entry name" value="P_GLUCOSE_ISOMERASE_3"/>
    <property type="match status" value="1"/>
</dbReference>
<comment type="catalytic activity">
    <reaction evidence="6 7 8">
        <text>alpha-D-glucose 6-phosphate = beta-D-fructose 6-phosphate</text>
        <dbReference type="Rhea" id="RHEA:11816"/>
        <dbReference type="ChEBI" id="CHEBI:57634"/>
        <dbReference type="ChEBI" id="CHEBI:58225"/>
        <dbReference type="EC" id="5.3.1.9"/>
    </reaction>
</comment>
<comment type="pathway">
    <text evidence="7">Carbohydrate biosynthesis; gluconeogenesis.</text>
</comment>
<dbReference type="PROSITE" id="PS00174">
    <property type="entry name" value="P_GLUCOSE_ISOMERASE_2"/>
    <property type="match status" value="1"/>
</dbReference>
<dbReference type="SUPFAM" id="SSF53697">
    <property type="entry name" value="SIS domain"/>
    <property type="match status" value="1"/>
</dbReference>
<organism evidence="9 10">
    <name type="scientific">Fontibacter flavus</name>
    <dbReference type="NCBI Taxonomy" id="654838"/>
    <lineage>
        <taxon>Bacteria</taxon>
        <taxon>Pseudomonadati</taxon>
        <taxon>Bacteroidota</taxon>
        <taxon>Cytophagia</taxon>
        <taxon>Cytophagales</taxon>
        <taxon>Cyclobacteriaceae</taxon>
        <taxon>Fontibacter</taxon>
    </lineage>
</organism>
<dbReference type="Proteomes" id="UP001589797">
    <property type="component" value="Unassembled WGS sequence"/>
</dbReference>
<dbReference type="EC" id="5.3.1.9" evidence="7"/>
<dbReference type="PRINTS" id="PR00662">
    <property type="entry name" value="G6PISOMERASE"/>
</dbReference>
<dbReference type="InterPro" id="IPR018189">
    <property type="entry name" value="Phosphoglucose_isomerase_CS"/>
</dbReference>
<dbReference type="InterPro" id="IPR023096">
    <property type="entry name" value="G6P_Isomerase_C"/>
</dbReference>
<name>A0ABV6FP27_9BACT</name>
<dbReference type="InterPro" id="IPR035482">
    <property type="entry name" value="SIS_PGI_2"/>
</dbReference>
<sequence length="548" mass="61237">MKNIDPTRTASWEKLNHLAVAHKNLHIKSLFADSDRFEKFSIRFEDLLVDYSKNRLNTEIKKTLLDLANEVGLKNAIEAMFTGEKINGTEGRAVLHTALRNRSNESVMVDGEDVMPEVNQVLAQMKAFADQISKGTWLGYTGKPIKSLVNIGIGGSDLGPVMVTEALKPYQNPDLEIFFVSNVDGTHIAETLKKVDPETTLFFIASKTFTTQETMTNAYTARNWFLDFAKDEAAVAKHFVALSTNAKAVEAFGIDTKNMFAFWDWVGGRYSLWSAIGLPIACAIGFDNFEKLLEGAHSMDQHFRTTAFEQNIPVILALVGIWNTNFLGASSEAILPYDQYLHRFAAYFQQGNMESNGKYVTRNGDKVDYTTGPIIWGEPGTNGQHAFYQLIHQGTHLIPCDFIAPAISHNPIGDHHVKLLSNFFAQTEALMNGKSLEEVQTEMTKMGKPAEEIEKIAPHRVFEGNRPTNSILVKQITPYTLGQMIAMYEHKIFVQGVIWNIFSFDQWGVELGKVLANAILPKLLNEKAVSSHDASTNGLINAYKAFRK</sequence>
<proteinExistence type="inferred from homology"/>
<dbReference type="Gene3D" id="3.40.50.10490">
    <property type="entry name" value="Glucose-6-phosphate isomerase like protein, domain 1"/>
    <property type="match status" value="2"/>
</dbReference>
<evidence type="ECO:0000256" key="4">
    <source>
        <dbReference type="ARBA" id="ARBA00023152"/>
    </source>
</evidence>
<evidence type="ECO:0000313" key="9">
    <source>
        <dbReference type="EMBL" id="MFC0261614.1"/>
    </source>
</evidence>
<evidence type="ECO:0000256" key="7">
    <source>
        <dbReference type="HAMAP-Rule" id="MF_00473"/>
    </source>
</evidence>
<dbReference type="InterPro" id="IPR001672">
    <property type="entry name" value="G6P_Isomerase"/>
</dbReference>
<dbReference type="Pfam" id="PF00342">
    <property type="entry name" value="PGI"/>
    <property type="match status" value="1"/>
</dbReference>
<dbReference type="NCBIfam" id="NF001211">
    <property type="entry name" value="PRK00179.1"/>
    <property type="match status" value="1"/>
</dbReference>
<feature type="active site" evidence="7">
    <location>
        <position position="385"/>
    </location>
</feature>
<dbReference type="HAMAP" id="MF_00473">
    <property type="entry name" value="G6P_isomerase"/>
    <property type="match status" value="1"/>
</dbReference>
<dbReference type="InterPro" id="IPR035476">
    <property type="entry name" value="SIS_PGI_1"/>
</dbReference>
<evidence type="ECO:0000256" key="2">
    <source>
        <dbReference type="ARBA" id="ARBA00006604"/>
    </source>
</evidence>
<dbReference type="InterPro" id="IPR046348">
    <property type="entry name" value="SIS_dom_sf"/>
</dbReference>
<accession>A0ABV6FP27</accession>
<keyword evidence="7" id="KW-0963">Cytoplasm</keyword>
<evidence type="ECO:0000313" key="10">
    <source>
        <dbReference type="Proteomes" id="UP001589797"/>
    </source>
</evidence>
<protein>
    <recommendedName>
        <fullName evidence="7">Glucose-6-phosphate isomerase</fullName>
        <shortName evidence="7">GPI</shortName>
        <ecNumber evidence="7">5.3.1.9</ecNumber>
    </recommendedName>
    <alternativeName>
        <fullName evidence="7">Phosphoglucose isomerase</fullName>
        <shortName evidence="7">PGI</shortName>
    </alternativeName>
    <alternativeName>
        <fullName evidence="7">Phosphohexose isomerase</fullName>
        <shortName evidence="7">PHI</shortName>
    </alternativeName>
</protein>
<keyword evidence="5 7" id="KW-0413">Isomerase</keyword>